<proteinExistence type="predicted"/>
<dbReference type="SUPFAM" id="SSF52172">
    <property type="entry name" value="CheY-like"/>
    <property type="match status" value="1"/>
</dbReference>
<dbReference type="SUPFAM" id="SSF46894">
    <property type="entry name" value="C-terminal effector domain of the bipartite response regulators"/>
    <property type="match status" value="1"/>
</dbReference>
<dbReference type="InterPro" id="IPR016032">
    <property type="entry name" value="Sig_transdc_resp-reg_C-effctor"/>
</dbReference>
<dbReference type="InterPro" id="IPR001789">
    <property type="entry name" value="Sig_transdc_resp-reg_receiver"/>
</dbReference>
<dbReference type="Pfam" id="PF00072">
    <property type="entry name" value="Response_reg"/>
    <property type="match status" value="1"/>
</dbReference>
<dbReference type="SMART" id="SM00421">
    <property type="entry name" value="HTH_LUXR"/>
    <property type="match status" value="1"/>
</dbReference>
<dbReference type="PROSITE" id="PS50043">
    <property type="entry name" value="HTH_LUXR_2"/>
    <property type="match status" value="1"/>
</dbReference>
<dbReference type="GO" id="GO:0000160">
    <property type="term" value="P:phosphorelay signal transduction system"/>
    <property type="evidence" value="ECO:0007669"/>
    <property type="project" value="InterPro"/>
</dbReference>
<reference evidence="5" key="1">
    <citation type="submission" date="2019-08" db="EMBL/GenBank/DDBJ databases">
        <authorList>
            <person name="Kucharzyk K."/>
            <person name="Murdoch R.W."/>
            <person name="Higgins S."/>
            <person name="Loffler F."/>
        </authorList>
    </citation>
    <scope>NUCLEOTIDE SEQUENCE</scope>
</reference>
<protein>
    <submittedName>
        <fullName evidence="5">Oxygen regulatory protein NreC</fullName>
    </submittedName>
</protein>
<dbReference type="AlphaFoldDB" id="A0A644WZ27"/>
<sequence>MNKIIVVDDHALFREGIKLLIENEGLGKVIAEAENGQILLDLLKTLQPDLVIMDIEMPVMGGLEATHKALQIHPELKVLVLTMLNDKANYFDMTNAGVSGFVLKTAGKQEFEKAINAIIRGECYFSNDVLRQIILNMDNGELVHNTTDRQHEKLTARETEVLQYFCEGLTVSEIASKLFISIKTVESHRSALLKKTNTRNTINLVLYAIKNNMISI</sequence>
<keyword evidence="1" id="KW-0597">Phosphoprotein</keyword>
<dbReference type="PROSITE" id="PS00622">
    <property type="entry name" value="HTH_LUXR_1"/>
    <property type="match status" value="1"/>
</dbReference>
<dbReference type="InterPro" id="IPR058245">
    <property type="entry name" value="NreC/VraR/RcsB-like_REC"/>
</dbReference>
<evidence type="ECO:0000259" key="3">
    <source>
        <dbReference type="PROSITE" id="PS50043"/>
    </source>
</evidence>
<evidence type="ECO:0000259" key="4">
    <source>
        <dbReference type="PROSITE" id="PS50110"/>
    </source>
</evidence>
<dbReference type="EMBL" id="VSSQ01001497">
    <property type="protein sequence ID" value="MPM08851.1"/>
    <property type="molecule type" value="Genomic_DNA"/>
</dbReference>
<name>A0A644WZ27_9ZZZZ</name>
<accession>A0A644WZ27</accession>
<dbReference type="PROSITE" id="PS50110">
    <property type="entry name" value="RESPONSE_REGULATORY"/>
    <property type="match status" value="1"/>
</dbReference>
<dbReference type="CDD" id="cd17535">
    <property type="entry name" value="REC_NarL-like"/>
    <property type="match status" value="1"/>
</dbReference>
<evidence type="ECO:0000313" key="5">
    <source>
        <dbReference type="EMBL" id="MPM08851.1"/>
    </source>
</evidence>
<keyword evidence="2" id="KW-0238">DNA-binding</keyword>
<dbReference type="InterPro" id="IPR011006">
    <property type="entry name" value="CheY-like_superfamily"/>
</dbReference>
<dbReference type="Pfam" id="PF00196">
    <property type="entry name" value="GerE"/>
    <property type="match status" value="1"/>
</dbReference>
<comment type="caution">
    <text evidence="5">The sequence shown here is derived from an EMBL/GenBank/DDBJ whole genome shotgun (WGS) entry which is preliminary data.</text>
</comment>
<dbReference type="PANTHER" id="PTHR43214">
    <property type="entry name" value="TWO-COMPONENT RESPONSE REGULATOR"/>
    <property type="match status" value="1"/>
</dbReference>
<dbReference type="CDD" id="cd06170">
    <property type="entry name" value="LuxR_C_like"/>
    <property type="match status" value="1"/>
</dbReference>
<evidence type="ECO:0000256" key="2">
    <source>
        <dbReference type="ARBA" id="ARBA00023125"/>
    </source>
</evidence>
<organism evidence="5">
    <name type="scientific">bioreactor metagenome</name>
    <dbReference type="NCBI Taxonomy" id="1076179"/>
    <lineage>
        <taxon>unclassified sequences</taxon>
        <taxon>metagenomes</taxon>
        <taxon>ecological metagenomes</taxon>
    </lineage>
</organism>
<dbReference type="PRINTS" id="PR00038">
    <property type="entry name" value="HTHLUXR"/>
</dbReference>
<dbReference type="GO" id="GO:0006355">
    <property type="term" value="P:regulation of DNA-templated transcription"/>
    <property type="evidence" value="ECO:0007669"/>
    <property type="project" value="InterPro"/>
</dbReference>
<dbReference type="GO" id="GO:0003677">
    <property type="term" value="F:DNA binding"/>
    <property type="evidence" value="ECO:0007669"/>
    <property type="project" value="UniProtKB-KW"/>
</dbReference>
<gene>
    <name evidence="5" type="primary">nreC_18</name>
    <name evidence="5" type="ORF">SDC9_55167</name>
</gene>
<dbReference type="PANTHER" id="PTHR43214:SF43">
    <property type="entry name" value="TWO-COMPONENT RESPONSE REGULATOR"/>
    <property type="match status" value="1"/>
</dbReference>
<dbReference type="InterPro" id="IPR000792">
    <property type="entry name" value="Tscrpt_reg_LuxR_C"/>
</dbReference>
<dbReference type="InterPro" id="IPR039420">
    <property type="entry name" value="WalR-like"/>
</dbReference>
<dbReference type="SMART" id="SM00448">
    <property type="entry name" value="REC"/>
    <property type="match status" value="1"/>
</dbReference>
<feature type="domain" description="Response regulatory" evidence="4">
    <location>
        <begin position="3"/>
        <end position="119"/>
    </location>
</feature>
<dbReference type="Gene3D" id="3.40.50.2300">
    <property type="match status" value="1"/>
</dbReference>
<feature type="domain" description="HTH luxR-type" evidence="3">
    <location>
        <begin position="147"/>
        <end position="212"/>
    </location>
</feature>
<evidence type="ECO:0000256" key="1">
    <source>
        <dbReference type="ARBA" id="ARBA00022553"/>
    </source>
</evidence>